<protein>
    <submittedName>
        <fullName evidence="1">DUF2992 domain-containing protein</fullName>
    </submittedName>
</protein>
<dbReference type="InterPro" id="IPR016787">
    <property type="entry name" value="UCP021328"/>
</dbReference>
<gene>
    <name evidence="1" type="ORF">C7U54_05005</name>
</gene>
<evidence type="ECO:0000313" key="2">
    <source>
        <dbReference type="Proteomes" id="UP000240974"/>
    </source>
</evidence>
<dbReference type="RefSeq" id="WP_107029497.1">
    <property type="nucleotide sequence ID" value="NZ_DBGCSN010000029.1"/>
</dbReference>
<keyword evidence="2" id="KW-1185">Reference proteome</keyword>
<dbReference type="EMBL" id="PYLQ01000004">
    <property type="protein sequence ID" value="PST42631.1"/>
    <property type="molecule type" value="Genomic_DNA"/>
</dbReference>
<accession>A0A2T3G5B6</accession>
<dbReference type="AlphaFoldDB" id="A0A2T3G5B6"/>
<name>A0A2T3G5B6_9FIRM</name>
<organism evidence="1 2">
    <name type="scientific">Faecalibacillus intestinalis</name>
    <dbReference type="NCBI Taxonomy" id="1982626"/>
    <lineage>
        <taxon>Bacteria</taxon>
        <taxon>Bacillati</taxon>
        <taxon>Bacillota</taxon>
        <taxon>Erysipelotrichia</taxon>
        <taxon>Erysipelotrichales</taxon>
        <taxon>Coprobacillaceae</taxon>
        <taxon>Faecalibacillus</taxon>
    </lineage>
</organism>
<dbReference type="Proteomes" id="UP000240974">
    <property type="component" value="Unassembled WGS sequence"/>
</dbReference>
<dbReference type="Pfam" id="PF11208">
    <property type="entry name" value="DUF2992"/>
    <property type="match status" value="1"/>
</dbReference>
<sequence>MDKTSCRLTVFFENPFWVGIIECNEDGKLTASKITFYKEPKDYEIRDFILKKYNQLNFSPAVENVVIEKQKSYKKKQRDVRKQVQLQGIGTKSQQALKLQHAQSKLEHILQNKKQKELDKMRLFALKQQKKKEKHKGH</sequence>
<reference evidence="1 2" key="1">
    <citation type="journal article" date="2019" name="Int. J. Syst. Evol. Microbiol.">
        <title>Faecalibacillus intestinalis gen. nov., sp. nov. and Faecalibacillus faecis sp. nov., isolated from human faeces.</title>
        <authorList>
            <person name="Seo B."/>
            <person name="Jeon K."/>
            <person name="Baek I."/>
            <person name="Lee Y.M."/>
            <person name="Baek K."/>
            <person name="Ko G."/>
        </authorList>
    </citation>
    <scope>NUCLEOTIDE SEQUENCE [LARGE SCALE GENOMIC DNA]</scope>
    <source>
        <strain evidence="1 2">SNUG30099</strain>
    </source>
</reference>
<dbReference type="PIRSF" id="PIRSF021328">
    <property type="entry name" value="UCP021328"/>
    <property type="match status" value="1"/>
</dbReference>
<comment type="caution">
    <text evidence="1">The sequence shown here is derived from an EMBL/GenBank/DDBJ whole genome shotgun (WGS) entry which is preliminary data.</text>
</comment>
<evidence type="ECO:0000313" key="1">
    <source>
        <dbReference type="EMBL" id="PST42631.1"/>
    </source>
</evidence>
<proteinExistence type="predicted"/>